<evidence type="ECO:0000256" key="7">
    <source>
        <dbReference type="RuleBase" id="RU003322"/>
    </source>
</evidence>
<comment type="similarity">
    <text evidence="1 7">Belongs to the heat shock protein 70 family.</text>
</comment>
<feature type="coiled-coil region" evidence="8">
    <location>
        <begin position="253"/>
        <end position="280"/>
    </location>
</feature>
<dbReference type="PRINTS" id="PR00301">
    <property type="entry name" value="HEATSHOCK70"/>
</dbReference>
<dbReference type="SUPFAM" id="SSF100920">
    <property type="entry name" value="Heat shock protein 70kD (HSP70), peptide-binding domain"/>
    <property type="match status" value="1"/>
</dbReference>
<evidence type="ECO:0000313" key="9">
    <source>
        <dbReference type="EMBL" id="MBD2150467.1"/>
    </source>
</evidence>
<reference evidence="9" key="1">
    <citation type="journal article" date="2015" name="ISME J.">
        <title>Draft Genome Sequence of Streptomyces incarnatus NRRL8089, which Produces the Nucleoside Antibiotic Sinefungin.</title>
        <authorList>
            <person name="Oshima K."/>
            <person name="Hattori M."/>
            <person name="Shimizu H."/>
            <person name="Fukuda K."/>
            <person name="Nemoto M."/>
            <person name="Inagaki K."/>
            <person name="Tamura T."/>
        </authorList>
    </citation>
    <scope>NUCLEOTIDE SEQUENCE</scope>
    <source>
        <strain evidence="9">FACHB-1277</strain>
    </source>
</reference>
<proteinExistence type="inferred from homology"/>
<evidence type="ECO:0000256" key="2">
    <source>
        <dbReference type="ARBA" id="ARBA00022553"/>
    </source>
</evidence>
<dbReference type="PROSITE" id="PS01036">
    <property type="entry name" value="HSP70_3"/>
    <property type="match status" value="1"/>
</dbReference>
<keyword evidence="5" id="KW-0346">Stress response</keyword>
<dbReference type="InterPro" id="IPR043129">
    <property type="entry name" value="ATPase_NBD"/>
</dbReference>
<dbReference type="Gene3D" id="3.90.640.10">
    <property type="entry name" value="Actin, Chain A, domain 4"/>
    <property type="match status" value="1"/>
</dbReference>
<keyword evidence="8" id="KW-0175">Coiled coil</keyword>
<dbReference type="GO" id="GO:0140662">
    <property type="term" value="F:ATP-dependent protein folding chaperone"/>
    <property type="evidence" value="ECO:0007669"/>
    <property type="project" value="InterPro"/>
</dbReference>
<evidence type="ECO:0000256" key="3">
    <source>
        <dbReference type="ARBA" id="ARBA00022741"/>
    </source>
</evidence>
<dbReference type="Pfam" id="PF00012">
    <property type="entry name" value="HSP70"/>
    <property type="match status" value="1"/>
</dbReference>
<comment type="caution">
    <text evidence="9">The sequence shown here is derived from an EMBL/GenBank/DDBJ whole genome shotgun (WGS) entry which is preliminary data.</text>
</comment>
<organism evidence="9 10">
    <name type="scientific">Pseudanabaena cinerea FACHB-1277</name>
    <dbReference type="NCBI Taxonomy" id="2949581"/>
    <lineage>
        <taxon>Bacteria</taxon>
        <taxon>Bacillati</taxon>
        <taxon>Cyanobacteriota</taxon>
        <taxon>Cyanophyceae</taxon>
        <taxon>Pseudanabaenales</taxon>
        <taxon>Pseudanabaenaceae</taxon>
        <taxon>Pseudanabaena</taxon>
        <taxon>Pseudanabaena cinerea</taxon>
    </lineage>
</organism>
<evidence type="ECO:0000256" key="8">
    <source>
        <dbReference type="SAM" id="Coils"/>
    </source>
</evidence>
<keyword evidence="2" id="KW-0597">Phosphoprotein</keyword>
<evidence type="ECO:0000256" key="5">
    <source>
        <dbReference type="ARBA" id="ARBA00023016"/>
    </source>
</evidence>
<dbReference type="Gene3D" id="3.30.420.40">
    <property type="match status" value="2"/>
</dbReference>
<evidence type="ECO:0000256" key="4">
    <source>
        <dbReference type="ARBA" id="ARBA00022840"/>
    </source>
</evidence>
<dbReference type="PANTHER" id="PTHR19375">
    <property type="entry name" value="HEAT SHOCK PROTEIN 70KDA"/>
    <property type="match status" value="1"/>
</dbReference>
<evidence type="ECO:0000256" key="6">
    <source>
        <dbReference type="ARBA" id="ARBA00023186"/>
    </source>
</evidence>
<keyword evidence="6" id="KW-0143">Chaperone</keyword>
<keyword evidence="10" id="KW-1185">Reference proteome</keyword>
<evidence type="ECO:0000256" key="1">
    <source>
        <dbReference type="ARBA" id="ARBA00007381"/>
    </source>
</evidence>
<dbReference type="FunFam" id="3.90.640.10:FF:000003">
    <property type="entry name" value="Molecular chaperone DnaK"/>
    <property type="match status" value="1"/>
</dbReference>
<dbReference type="SUPFAM" id="SSF53067">
    <property type="entry name" value="Actin-like ATPase domain"/>
    <property type="match status" value="2"/>
</dbReference>
<dbReference type="InterPro" id="IPR013126">
    <property type="entry name" value="Hsp_70_fam"/>
</dbReference>
<dbReference type="RefSeq" id="WP_190350829.1">
    <property type="nucleotide sequence ID" value="NZ_JACJPY010000026.1"/>
</dbReference>
<dbReference type="Proteomes" id="UP000631421">
    <property type="component" value="Unassembled WGS sequence"/>
</dbReference>
<dbReference type="CDD" id="cd24029">
    <property type="entry name" value="ASKHA_NBD_HSP70_DnaK_HscA_HscC"/>
    <property type="match status" value="1"/>
</dbReference>
<keyword evidence="3 7" id="KW-0547">Nucleotide-binding</keyword>
<sequence>MALVEKNSTYIVGIDLGTSNSAIAVYQKGKAEILKVDDGRNTLPSVVSIVDNDTTLVGKQARSRLLLDPDNTVSSIKREIGSEWRKEFPNRPGKEYTATEISAEILSKLVNGAQQTSMDILQGTPRYAVICIPANFDDNQKTATIDAAKLAHLEVVSLIEEPVAAAIAYALEKDRDQTILIYDLGGGTFDVSILRVDSTGDGLAKFKILAKEGVQKLGGDDFDYEIMKIAATRFQETSGIDLLDLKKDQGISKKVLRDAQQKLKEKAENAKCELTESLKAVMEIPSLIKDESGTVHNLEIEIERSEFNVAIYPLLFQSKEAVEKAMASAALTIDDISRIILVGGSTRVPLVREMLTEIFGKEPYGDIDPDTVVAAGAASFAATLSVPDDPDVKPQLDSSLVIDNIVTLNLGIETRDRRFNKVITKGLEIPTDEPLCISKDYSTQRDNQTEMRISVFQSSDEKEFVYEEGVTCIGEFLITKIPPKPKGQEIVTITFELNQQNLLKVKAESTSGVGGALEIKRS</sequence>
<evidence type="ECO:0000313" key="10">
    <source>
        <dbReference type="Proteomes" id="UP000631421"/>
    </source>
</evidence>
<dbReference type="InterPro" id="IPR018181">
    <property type="entry name" value="Heat_shock_70_CS"/>
</dbReference>
<reference evidence="9" key="2">
    <citation type="submission" date="2020-08" db="EMBL/GenBank/DDBJ databases">
        <authorList>
            <person name="Chen M."/>
            <person name="Teng W."/>
            <person name="Zhao L."/>
            <person name="Hu C."/>
            <person name="Zhou Y."/>
            <person name="Han B."/>
            <person name="Song L."/>
            <person name="Shu W."/>
        </authorList>
    </citation>
    <scope>NUCLEOTIDE SEQUENCE</scope>
    <source>
        <strain evidence="9">FACHB-1277</strain>
    </source>
</reference>
<protein>
    <submittedName>
        <fullName evidence="9">Hsp70 family protein</fullName>
    </submittedName>
</protein>
<dbReference type="PROSITE" id="PS00329">
    <property type="entry name" value="HSP70_2"/>
    <property type="match status" value="1"/>
</dbReference>
<keyword evidence="4 7" id="KW-0067">ATP-binding</keyword>
<dbReference type="EMBL" id="JACJPY010000026">
    <property type="protein sequence ID" value="MBD2150467.1"/>
    <property type="molecule type" value="Genomic_DNA"/>
</dbReference>
<gene>
    <name evidence="9" type="ORF">H6F44_10095</name>
</gene>
<dbReference type="AlphaFoldDB" id="A0A926USU5"/>
<dbReference type="InterPro" id="IPR029047">
    <property type="entry name" value="HSP70_peptide-bd_sf"/>
</dbReference>
<accession>A0A926USU5</accession>
<dbReference type="FunFam" id="3.30.420.40:FF:000071">
    <property type="entry name" value="Molecular chaperone DnaK"/>
    <property type="match status" value="1"/>
</dbReference>
<dbReference type="PROSITE" id="PS00297">
    <property type="entry name" value="HSP70_1"/>
    <property type="match status" value="1"/>
</dbReference>
<dbReference type="Gene3D" id="2.60.34.10">
    <property type="entry name" value="Substrate Binding Domain Of DNAk, Chain A, domain 1"/>
    <property type="match status" value="1"/>
</dbReference>
<dbReference type="GO" id="GO:0005524">
    <property type="term" value="F:ATP binding"/>
    <property type="evidence" value="ECO:0007669"/>
    <property type="project" value="UniProtKB-KW"/>
</dbReference>
<name>A0A926USU5_9CYAN</name>